<feature type="transmembrane region" description="Helical" evidence="7">
    <location>
        <begin position="122"/>
        <end position="144"/>
    </location>
</feature>
<evidence type="ECO:0000313" key="10">
    <source>
        <dbReference type="Proteomes" id="UP000186391"/>
    </source>
</evidence>
<keyword evidence="3" id="KW-1003">Cell membrane</keyword>
<gene>
    <name evidence="9" type="ORF">NIES592_14250</name>
</gene>
<evidence type="ECO:0000256" key="3">
    <source>
        <dbReference type="ARBA" id="ARBA00022475"/>
    </source>
</evidence>
<dbReference type="PROSITE" id="PS50850">
    <property type="entry name" value="MFS"/>
    <property type="match status" value="1"/>
</dbReference>
<dbReference type="InterPro" id="IPR020846">
    <property type="entry name" value="MFS_dom"/>
</dbReference>
<keyword evidence="6 7" id="KW-0472">Membrane</keyword>
<dbReference type="SUPFAM" id="SSF103473">
    <property type="entry name" value="MFS general substrate transporter"/>
    <property type="match status" value="1"/>
</dbReference>
<dbReference type="InterPro" id="IPR011701">
    <property type="entry name" value="MFS"/>
</dbReference>
<dbReference type="NCBIfam" id="TIGR00711">
    <property type="entry name" value="efflux_EmrB"/>
    <property type="match status" value="1"/>
</dbReference>
<dbReference type="PANTHER" id="PTHR42718">
    <property type="entry name" value="MAJOR FACILITATOR SUPERFAMILY MULTIDRUG TRANSPORTER MFSC"/>
    <property type="match status" value="1"/>
</dbReference>
<evidence type="ECO:0000256" key="4">
    <source>
        <dbReference type="ARBA" id="ARBA00022692"/>
    </source>
</evidence>
<feature type="domain" description="Major facilitator superfamily (MFS) profile" evidence="8">
    <location>
        <begin position="27"/>
        <end position="487"/>
    </location>
</feature>
<accession>A0A1U7GXW7</accession>
<keyword evidence="2" id="KW-0813">Transport</keyword>
<organism evidence="9 10">
    <name type="scientific">Fischerella major NIES-592</name>
    <dbReference type="NCBI Taxonomy" id="210994"/>
    <lineage>
        <taxon>Bacteria</taxon>
        <taxon>Bacillati</taxon>
        <taxon>Cyanobacteriota</taxon>
        <taxon>Cyanophyceae</taxon>
        <taxon>Nostocales</taxon>
        <taxon>Hapalosiphonaceae</taxon>
        <taxon>Fischerella</taxon>
    </lineage>
</organism>
<dbReference type="OrthoDB" id="102502at2"/>
<feature type="transmembrane region" description="Helical" evidence="7">
    <location>
        <begin position="285"/>
        <end position="307"/>
    </location>
</feature>
<dbReference type="CDD" id="cd17321">
    <property type="entry name" value="MFS_MMR_MDR_like"/>
    <property type="match status" value="1"/>
</dbReference>
<dbReference type="InterPro" id="IPR036259">
    <property type="entry name" value="MFS_trans_sf"/>
</dbReference>
<evidence type="ECO:0000259" key="8">
    <source>
        <dbReference type="PROSITE" id="PS50850"/>
    </source>
</evidence>
<feature type="transmembrane region" description="Helical" evidence="7">
    <location>
        <begin position="424"/>
        <end position="443"/>
    </location>
</feature>
<keyword evidence="10" id="KW-1185">Reference proteome</keyword>
<dbReference type="Gene3D" id="1.20.1720.10">
    <property type="entry name" value="Multidrug resistance protein D"/>
    <property type="match status" value="1"/>
</dbReference>
<evidence type="ECO:0000256" key="1">
    <source>
        <dbReference type="ARBA" id="ARBA00004651"/>
    </source>
</evidence>
<evidence type="ECO:0000256" key="5">
    <source>
        <dbReference type="ARBA" id="ARBA00022989"/>
    </source>
</evidence>
<proteinExistence type="predicted"/>
<reference evidence="9 10" key="1">
    <citation type="submission" date="2016-11" db="EMBL/GenBank/DDBJ databases">
        <title>Draft Genome Sequences of Nine Cyanobacterial Strains from Diverse Habitats.</title>
        <authorList>
            <person name="Zhu T."/>
            <person name="Hou S."/>
            <person name="Lu X."/>
            <person name="Hess W.R."/>
        </authorList>
    </citation>
    <scope>NUCLEOTIDE SEQUENCE [LARGE SCALE GENOMIC DNA]</scope>
    <source>
        <strain evidence="9 10">NIES-592</strain>
    </source>
</reference>
<feature type="transmembrane region" description="Helical" evidence="7">
    <location>
        <begin position="182"/>
        <end position="202"/>
    </location>
</feature>
<feature type="transmembrane region" description="Helical" evidence="7">
    <location>
        <begin position="245"/>
        <end position="264"/>
    </location>
</feature>
<dbReference type="Gene3D" id="1.20.1250.20">
    <property type="entry name" value="MFS general substrate transporter like domains"/>
    <property type="match status" value="1"/>
</dbReference>
<name>A0A1U7GXW7_9CYAN</name>
<dbReference type="AlphaFoldDB" id="A0A1U7GXW7"/>
<dbReference type="EMBL" id="MRCA01000007">
    <property type="protein sequence ID" value="OKH13236.1"/>
    <property type="molecule type" value="Genomic_DNA"/>
</dbReference>
<feature type="transmembrane region" description="Helical" evidence="7">
    <location>
        <begin position="214"/>
        <end position="233"/>
    </location>
</feature>
<dbReference type="Proteomes" id="UP000186391">
    <property type="component" value="Unassembled WGS sequence"/>
</dbReference>
<feature type="transmembrane region" description="Helical" evidence="7">
    <location>
        <begin position="60"/>
        <end position="81"/>
    </location>
</feature>
<comment type="caution">
    <text evidence="9">The sequence shown here is derived from an EMBL/GenBank/DDBJ whole genome shotgun (WGS) entry which is preliminary data.</text>
</comment>
<dbReference type="Pfam" id="PF07690">
    <property type="entry name" value="MFS_1"/>
    <property type="match status" value="1"/>
</dbReference>
<feature type="transmembrane region" description="Helical" evidence="7">
    <location>
        <begin position="319"/>
        <end position="337"/>
    </location>
</feature>
<protein>
    <submittedName>
        <fullName evidence="9">MFS transporter</fullName>
    </submittedName>
</protein>
<feature type="transmembrane region" description="Helical" evidence="7">
    <location>
        <begin position="24"/>
        <end position="40"/>
    </location>
</feature>
<evidence type="ECO:0000313" key="9">
    <source>
        <dbReference type="EMBL" id="OKH13236.1"/>
    </source>
</evidence>
<sequence length="498" mass="53872">MAISLNSEPVPQNFSNSERSPSQIWLALLSIALGLIMFTLDSSTVNIALPTITKAFDTHLAVSQWVIISYLIVVTTVIFSAARLGNMLGRRKLFQTGLILCTISSLLCGLAPGIIWLIGFRVLQGCGAVLIMGLGMAIITDLFAHSPQYGLALNLAVMTLSVTSVLSPAIGGLLVTLGDWRAIFLIHLPIGIIAILLFAWCVPPSQNSRSPQENFDTLGTILLALVMLNFALAMSEGPKQGFNSAIALILLITTIIGLIVFVLLQSRIRQPIIDLSLFRNHILSIKLLTMVVVYIVMASRLLIYPFFLELVLQYPTDQVGMLMITLPISNAIITPISRRLVDKFGSGRLIPIGLILLAFGCMLASTFNTQLTPLGYVLTDIVMGAGIAMWRSPNNVATMRISPQNKIGVVSGLLNESSLLGQTLGILFGSALFITLALSNINLPRTTPLASMPLPPLVFAMHRTFLILATFLGIMLVVNLLFQTTHNSSNKNPEALIS</sequence>
<dbReference type="PANTHER" id="PTHR42718:SF46">
    <property type="entry name" value="BLR6921 PROTEIN"/>
    <property type="match status" value="1"/>
</dbReference>
<comment type="subcellular location">
    <subcellularLocation>
        <location evidence="1">Cell membrane</location>
        <topology evidence="1">Multi-pass membrane protein</topology>
    </subcellularLocation>
</comment>
<dbReference type="InterPro" id="IPR004638">
    <property type="entry name" value="EmrB-like"/>
</dbReference>
<feature type="transmembrane region" description="Helical" evidence="7">
    <location>
        <begin position="463"/>
        <end position="482"/>
    </location>
</feature>
<feature type="transmembrane region" description="Helical" evidence="7">
    <location>
        <begin position="151"/>
        <end position="176"/>
    </location>
</feature>
<evidence type="ECO:0000256" key="7">
    <source>
        <dbReference type="SAM" id="Phobius"/>
    </source>
</evidence>
<feature type="transmembrane region" description="Helical" evidence="7">
    <location>
        <begin position="93"/>
        <end position="116"/>
    </location>
</feature>
<evidence type="ECO:0000256" key="2">
    <source>
        <dbReference type="ARBA" id="ARBA00022448"/>
    </source>
</evidence>
<feature type="transmembrane region" description="Helical" evidence="7">
    <location>
        <begin position="349"/>
        <end position="367"/>
    </location>
</feature>
<dbReference type="GO" id="GO:0022857">
    <property type="term" value="F:transmembrane transporter activity"/>
    <property type="evidence" value="ECO:0007669"/>
    <property type="project" value="InterPro"/>
</dbReference>
<keyword evidence="4 7" id="KW-0812">Transmembrane</keyword>
<dbReference type="GO" id="GO:0005886">
    <property type="term" value="C:plasma membrane"/>
    <property type="evidence" value="ECO:0007669"/>
    <property type="project" value="UniProtKB-SubCell"/>
</dbReference>
<evidence type="ECO:0000256" key="6">
    <source>
        <dbReference type="ARBA" id="ARBA00023136"/>
    </source>
</evidence>
<keyword evidence="5 7" id="KW-1133">Transmembrane helix</keyword>
<feature type="transmembrane region" description="Helical" evidence="7">
    <location>
        <begin position="373"/>
        <end position="390"/>
    </location>
</feature>